<dbReference type="PROSITE" id="PS01283">
    <property type="entry name" value="TBOX_1"/>
    <property type="match status" value="1"/>
</dbReference>
<dbReference type="GO" id="GO:0005634">
    <property type="term" value="C:nucleus"/>
    <property type="evidence" value="ECO:0007669"/>
    <property type="project" value="UniProtKB-SubCell"/>
</dbReference>
<evidence type="ECO:0000313" key="13">
    <source>
        <dbReference type="Proteomes" id="UP000663854"/>
    </source>
</evidence>
<dbReference type="InterPro" id="IPR036960">
    <property type="entry name" value="T-box_sf"/>
</dbReference>
<dbReference type="GO" id="GO:0000978">
    <property type="term" value="F:RNA polymerase II cis-regulatory region sequence-specific DNA binding"/>
    <property type="evidence" value="ECO:0007669"/>
    <property type="project" value="InterPro"/>
</dbReference>
<dbReference type="PRINTS" id="PR00937">
    <property type="entry name" value="TBOX"/>
</dbReference>
<dbReference type="Proteomes" id="UP000663864">
    <property type="component" value="Unassembled WGS sequence"/>
</dbReference>
<dbReference type="EMBL" id="CAJOBD010000050">
    <property type="protein sequence ID" value="CAF3553632.1"/>
    <property type="molecule type" value="Genomic_DNA"/>
</dbReference>
<dbReference type="Gene3D" id="2.60.40.820">
    <property type="entry name" value="Transcription factor, T-box"/>
    <property type="match status" value="1"/>
</dbReference>
<dbReference type="GO" id="GO:0000981">
    <property type="term" value="F:DNA-binding transcription factor activity, RNA polymerase II-specific"/>
    <property type="evidence" value="ECO:0007669"/>
    <property type="project" value="TreeGrafter"/>
</dbReference>
<dbReference type="PANTHER" id="PTHR11267:SF181">
    <property type="entry name" value="OPTOMOTOR-BLIND PROTEIN"/>
    <property type="match status" value="1"/>
</dbReference>
<feature type="domain" description="T-box" evidence="8">
    <location>
        <begin position="65"/>
        <end position="243"/>
    </location>
</feature>
<keyword evidence="5 6" id="KW-0539">Nucleus</keyword>
<gene>
    <name evidence="12" type="ORF">JBS370_LOCUS1476</name>
    <name evidence="11" type="ORF">JXQ802_LOCUS51342</name>
    <name evidence="10" type="ORF">PYM288_LOCUS9077</name>
    <name evidence="9" type="ORF">ZHD862_LOCUS5754</name>
</gene>
<sequence>MLDDNHLFQRAASSAYASMAAFTAAANMYNSFYPTSTNTNMDPVNYFGCTDMKREKLDPKVCVKLEEMDLWKRFYSLGNEMIITKTGRRLFPNFRVSVSELDPNAKYMFLLDIVPMDDNRYKYHESSWTISGKAEPHIYGRYYVHPDSPQIGSQWMKQSILFNKVKVTNSPMQNPNHIILNSMHRYIPRLHIVEASDSYSMRTGPLSTFIFDETSFIAVTAYQNDQITKLKINNNPFAKGFREPTQGKKSNSKPLKRLQSSLPLDKPGKYDENLHRPYKSDSSLLSINSSSPPTQSTMHAVVADSTTSTYLDNSVGDHEQDSEINPMNFTTSYNHHHHHHQFSSNSFYSNYASDPSSMIYNPAYTYMGTPSNTIPSTSTPMHFNPYGRYPTSVYQTNNYNTSFL</sequence>
<evidence type="ECO:0000256" key="7">
    <source>
        <dbReference type="SAM" id="MobiDB-lite"/>
    </source>
</evidence>
<dbReference type="FunFam" id="2.60.40.820:FF:000007">
    <property type="entry name" value="T-box transcription factor"/>
    <property type="match status" value="1"/>
</dbReference>
<dbReference type="GO" id="GO:0000785">
    <property type="term" value="C:chromatin"/>
    <property type="evidence" value="ECO:0007669"/>
    <property type="project" value="TreeGrafter"/>
</dbReference>
<dbReference type="InterPro" id="IPR046360">
    <property type="entry name" value="T-box_DNA-bd"/>
</dbReference>
<evidence type="ECO:0000313" key="12">
    <source>
        <dbReference type="EMBL" id="CAF3553632.1"/>
    </source>
</evidence>
<dbReference type="AlphaFoldDB" id="A0A813Z1K2"/>
<evidence type="ECO:0000313" key="10">
    <source>
        <dbReference type="EMBL" id="CAF0892107.1"/>
    </source>
</evidence>
<evidence type="ECO:0000259" key="8">
    <source>
        <dbReference type="PROSITE" id="PS50252"/>
    </source>
</evidence>
<keyword evidence="3 6" id="KW-0238">DNA-binding</keyword>
<evidence type="ECO:0000313" key="11">
    <source>
        <dbReference type="EMBL" id="CAF1627333.1"/>
    </source>
</evidence>
<feature type="compositionally biased region" description="Low complexity" evidence="7">
    <location>
        <begin position="280"/>
        <end position="291"/>
    </location>
</feature>
<dbReference type="InterPro" id="IPR001699">
    <property type="entry name" value="TF_T-box"/>
</dbReference>
<dbReference type="PROSITE" id="PS01264">
    <property type="entry name" value="TBOX_2"/>
    <property type="match status" value="1"/>
</dbReference>
<keyword evidence="14" id="KW-1185">Reference proteome</keyword>
<dbReference type="EMBL" id="CAJNOT010000155">
    <property type="protein sequence ID" value="CAF0868461.1"/>
    <property type="molecule type" value="Genomic_DNA"/>
</dbReference>
<evidence type="ECO:0000313" key="14">
    <source>
        <dbReference type="Proteomes" id="UP000663870"/>
    </source>
</evidence>
<dbReference type="GO" id="GO:0001708">
    <property type="term" value="P:cell fate specification"/>
    <property type="evidence" value="ECO:0007669"/>
    <property type="project" value="TreeGrafter"/>
</dbReference>
<accession>A0A813Z1K2</accession>
<organism evidence="10 13">
    <name type="scientific">Rotaria sordida</name>
    <dbReference type="NCBI Taxonomy" id="392033"/>
    <lineage>
        <taxon>Eukaryota</taxon>
        <taxon>Metazoa</taxon>
        <taxon>Spiralia</taxon>
        <taxon>Gnathifera</taxon>
        <taxon>Rotifera</taxon>
        <taxon>Eurotatoria</taxon>
        <taxon>Bdelloidea</taxon>
        <taxon>Philodinida</taxon>
        <taxon>Philodinidae</taxon>
        <taxon>Rotaria</taxon>
    </lineage>
</organism>
<comment type="caution">
    <text evidence="10">The sequence shown here is derived from an EMBL/GenBank/DDBJ whole genome shotgun (WGS) entry which is preliminary data.</text>
</comment>
<evidence type="ECO:0000256" key="2">
    <source>
        <dbReference type="ARBA" id="ARBA00023015"/>
    </source>
</evidence>
<evidence type="ECO:0000256" key="4">
    <source>
        <dbReference type="ARBA" id="ARBA00023163"/>
    </source>
</evidence>
<dbReference type="SMART" id="SM00425">
    <property type="entry name" value="TBOX"/>
    <property type="match status" value="1"/>
</dbReference>
<comment type="subcellular location">
    <subcellularLocation>
        <location evidence="1 6">Nucleus</location>
    </subcellularLocation>
</comment>
<keyword evidence="4" id="KW-0804">Transcription</keyword>
<reference evidence="10" key="1">
    <citation type="submission" date="2021-02" db="EMBL/GenBank/DDBJ databases">
        <authorList>
            <person name="Nowell W R."/>
        </authorList>
    </citation>
    <scope>NUCLEOTIDE SEQUENCE</scope>
</reference>
<dbReference type="Pfam" id="PF00907">
    <property type="entry name" value="T-box"/>
    <property type="match status" value="1"/>
</dbReference>
<dbReference type="Proteomes" id="UP000663854">
    <property type="component" value="Unassembled WGS sequence"/>
</dbReference>
<evidence type="ECO:0000256" key="6">
    <source>
        <dbReference type="PROSITE-ProRule" id="PRU00201"/>
    </source>
</evidence>
<evidence type="ECO:0000313" key="9">
    <source>
        <dbReference type="EMBL" id="CAF0868461.1"/>
    </source>
</evidence>
<evidence type="ECO:0000256" key="3">
    <source>
        <dbReference type="ARBA" id="ARBA00023125"/>
    </source>
</evidence>
<dbReference type="Proteomes" id="UP000663870">
    <property type="component" value="Unassembled WGS sequence"/>
</dbReference>
<dbReference type="SUPFAM" id="SSF49417">
    <property type="entry name" value="p53-like transcription factors"/>
    <property type="match status" value="1"/>
</dbReference>
<dbReference type="InterPro" id="IPR008967">
    <property type="entry name" value="p53-like_TF_DNA-bd_sf"/>
</dbReference>
<evidence type="ECO:0000256" key="5">
    <source>
        <dbReference type="ARBA" id="ARBA00023242"/>
    </source>
</evidence>
<comment type="caution">
    <text evidence="6">Lacks conserved residue(s) required for the propagation of feature annotation.</text>
</comment>
<feature type="region of interest" description="Disordered" evidence="7">
    <location>
        <begin position="236"/>
        <end position="299"/>
    </location>
</feature>
<dbReference type="EMBL" id="CAJNOH010000128">
    <property type="protein sequence ID" value="CAF0892107.1"/>
    <property type="molecule type" value="Genomic_DNA"/>
</dbReference>
<dbReference type="EMBL" id="CAJNOL010007340">
    <property type="protein sequence ID" value="CAF1627333.1"/>
    <property type="molecule type" value="Genomic_DNA"/>
</dbReference>
<proteinExistence type="predicted"/>
<dbReference type="GO" id="GO:0045893">
    <property type="term" value="P:positive regulation of DNA-templated transcription"/>
    <property type="evidence" value="ECO:0007669"/>
    <property type="project" value="InterPro"/>
</dbReference>
<keyword evidence="2" id="KW-0805">Transcription regulation</keyword>
<dbReference type="PROSITE" id="PS50252">
    <property type="entry name" value="TBOX_3"/>
    <property type="match status" value="1"/>
</dbReference>
<dbReference type="PANTHER" id="PTHR11267">
    <property type="entry name" value="T-BOX PROTEIN-RELATED"/>
    <property type="match status" value="1"/>
</dbReference>
<dbReference type="Proteomes" id="UP000663836">
    <property type="component" value="Unassembled WGS sequence"/>
</dbReference>
<evidence type="ECO:0000256" key="1">
    <source>
        <dbReference type="ARBA" id="ARBA00004123"/>
    </source>
</evidence>
<name>A0A813Z1K2_9BILA</name>
<feature type="compositionally biased region" description="Basic and acidic residues" evidence="7">
    <location>
        <begin position="266"/>
        <end position="279"/>
    </location>
</feature>
<dbReference type="InterPro" id="IPR018186">
    <property type="entry name" value="TF_T-box_CS"/>
</dbReference>
<protein>
    <recommendedName>
        <fullName evidence="8">T-box domain-containing protein</fullName>
    </recommendedName>
</protein>